<dbReference type="PANTHER" id="PTHR30489">
    <property type="entry name" value="LIPOPROTEIN-RELEASING SYSTEM TRANSMEMBRANE PROTEIN LOLE"/>
    <property type="match status" value="1"/>
</dbReference>
<dbReference type="Proteomes" id="UP001169760">
    <property type="component" value="Unassembled WGS sequence"/>
</dbReference>
<evidence type="ECO:0000256" key="4">
    <source>
        <dbReference type="ARBA" id="ARBA00022475"/>
    </source>
</evidence>
<feature type="transmembrane region" description="Helical" evidence="8">
    <location>
        <begin position="269"/>
        <end position="293"/>
    </location>
</feature>
<feature type="domain" description="ABC3 transporter permease C-terminal" evidence="9">
    <location>
        <begin position="272"/>
        <end position="405"/>
    </location>
</feature>
<dbReference type="Pfam" id="PF12704">
    <property type="entry name" value="MacB_PCD"/>
    <property type="match status" value="1"/>
</dbReference>
<keyword evidence="7 8" id="KW-0472">Membrane</keyword>
<keyword evidence="4" id="KW-1003">Cell membrane</keyword>
<reference evidence="11" key="1">
    <citation type="submission" date="2023-07" db="EMBL/GenBank/DDBJ databases">
        <title>Genome content predicts the carbon catabolic preferences of heterotrophic bacteria.</title>
        <authorList>
            <person name="Gralka M."/>
        </authorList>
    </citation>
    <scope>NUCLEOTIDE SEQUENCE</scope>
    <source>
        <strain evidence="11">I3M17_2</strain>
    </source>
</reference>
<evidence type="ECO:0000313" key="11">
    <source>
        <dbReference type="EMBL" id="MDO6424112.1"/>
    </source>
</evidence>
<evidence type="ECO:0000256" key="8">
    <source>
        <dbReference type="SAM" id="Phobius"/>
    </source>
</evidence>
<comment type="caution">
    <text evidence="11">The sequence shown here is derived from an EMBL/GenBank/DDBJ whole genome shotgun (WGS) entry which is preliminary data.</text>
</comment>
<evidence type="ECO:0000256" key="2">
    <source>
        <dbReference type="ARBA" id="ARBA00005236"/>
    </source>
</evidence>
<evidence type="ECO:0000313" key="12">
    <source>
        <dbReference type="Proteomes" id="UP001169760"/>
    </source>
</evidence>
<sequence>MLNLLPIVIGLRYTGAKRKKSQLISFLSGISIAGLVVGVGLLITVLSVMNGFDRELRENILGLVPQAVINHQEGIAEWQPLVDELTADKDILAAAPYVQTYGLVALGKQAEPVVLYGVEPEYEVRVSRITDFIAADVLASIEQGEPSILLGKDLAAKLNVSVGNKVMMVVPGADGGRAAPKTGYFKVVGLVDSKTELDATLAITSLTHSLPLTSHPNAVTGVRLKLNNLFDAPYVVYRHLLELGPGYSGNNWTRTHGNLYHAIKMSKSLVGLLMSLVVAIAAFNVVSTLVLVVVDKQGDIAILRTLGISTKQIMAIFITQGTAIGLIGTSLGLAVGCVLSLLVQNLVRIIEAVFGVQFLKSDVYPLTYLPSEILLQDILAVGITAFVMCFLATLYPAWKASRVQPADALRYE</sequence>
<keyword evidence="5 8" id="KW-0812">Transmembrane</keyword>
<evidence type="ECO:0000256" key="7">
    <source>
        <dbReference type="ARBA" id="ARBA00023136"/>
    </source>
</evidence>
<dbReference type="AlphaFoldDB" id="A0AAW7X926"/>
<name>A0AAW7X926_9GAMM</name>
<evidence type="ECO:0000256" key="1">
    <source>
        <dbReference type="ARBA" id="ARBA00004651"/>
    </source>
</evidence>
<feature type="domain" description="MacB-like periplasmic core" evidence="10">
    <location>
        <begin position="28"/>
        <end position="206"/>
    </location>
</feature>
<evidence type="ECO:0000256" key="5">
    <source>
        <dbReference type="ARBA" id="ARBA00022692"/>
    </source>
</evidence>
<feature type="transmembrane region" description="Helical" evidence="8">
    <location>
        <begin position="313"/>
        <end position="343"/>
    </location>
</feature>
<dbReference type="EMBL" id="JAUOPB010000013">
    <property type="protein sequence ID" value="MDO6424112.1"/>
    <property type="molecule type" value="Genomic_DNA"/>
</dbReference>
<comment type="similarity">
    <text evidence="2">Belongs to the ABC-4 integral membrane protein family. LolC/E subfamily.</text>
</comment>
<dbReference type="GO" id="GO:0042953">
    <property type="term" value="P:lipoprotein transport"/>
    <property type="evidence" value="ECO:0007669"/>
    <property type="project" value="InterPro"/>
</dbReference>
<dbReference type="RefSeq" id="WP_303493566.1">
    <property type="nucleotide sequence ID" value="NZ_JAUOPB010000013.1"/>
</dbReference>
<organism evidence="11 12">
    <name type="scientific">Saccharophagus degradans</name>
    <dbReference type="NCBI Taxonomy" id="86304"/>
    <lineage>
        <taxon>Bacteria</taxon>
        <taxon>Pseudomonadati</taxon>
        <taxon>Pseudomonadota</taxon>
        <taxon>Gammaproteobacteria</taxon>
        <taxon>Cellvibrionales</taxon>
        <taxon>Cellvibrionaceae</taxon>
        <taxon>Saccharophagus</taxon>
    </lineage>
</organism>
<dbReference type="NCBIfam" id="TIGR02212">
    <property type="entry name" value="lolCE"/>
    <property type="match status" value="1"/>
</dbReference>
<dbReference type="InterPro" id="IPR025857">
    <property type="entry name" value="MacB_PCD"/>
</dbReference>
<feature type="transmembrane region" description="Helical" evidence="8">
    <location>
        <begin position="26"/>
        <end position="49"/>
    </location>
</feature>
<protein>
    <submittedName>
        <fullName evidence="11">Lipoprotein-releasing ABC transporter permease subunit</fullName>
    </submittedName>
</protein>
<evidence type="ECO:0000259" key="10">
    <source>
        <dbReference type="Pfam" id="PF12704"/>
    </source>
</evidence>
<dbReference type="InterPro" id="IPR011925">
    <property type="entry name" value="LolCE_TM"/>
</dbReference>
<feature type="transmembrane region" description="Helical" evidence="8">
    <location>
        <begin position="378"/>
        <end position="398"/>
    </location>
</feature>
<keyword evidence="11" id="KW-0449">Lipoprotein</keyword>
<keyword evidence="6 8" id="KW-1133">Transmembrane helix</keyword>
<evidence type="ECO:0000256" key="3">
    <source>
        <dbReference type="ARBA" id="ARBA00022448"/>
    </source>
</evidence>
<dbReference type="InterPro" id="IPR051447">
    <property type="entry name" value="Lipoprotein-release_system"/>
</dbReference>
<dbReference type="GO" id="GO:0098797">
    <property type="term" value="C:plasma membrane protein complex"/>
    <property type="evidence" value="ECO:0007669"/>
    <property type="project" value="TreeGrafter"/>
</dbReference>
<keyword evidence="3" id="KW-0813">Transport</keyword>
<proteinExistence type="inferred from homology"/>
<comment type="subcellular location">
    <subcellularLocation>
        <location evidence="1">Cell membrane</location>
        <topology evidence="1">Multi-pass membrane protein</topology>
    </subcellularLocation>
</comment>
<dbReference type="PANTHER" id="PTHR30489:SF0">
    <property type="entry name" value="LIPOPROTEIN-RELEASING SYSTEM TRANSMEMBRANE PROTEIN LOLE"/>
    <property type="match status" value="1"/>
</dbReference>
<dbReference type="GO" id="GO:0044874">
    <property type="term" value="P:lipoprotein localization to outer membrane"/>
    <property type="evidence" value="ECO:0007669"/>
    <property type="project" value="TreeGrafter"/>
</dbReference>
<gene>
    <name evidence="11" type="ORF">Q4521_16625</name>
</gene>
<accession>A0AAW7X926</accession>
<dbReference type="Pfam" id="PF02687">
    <property type="entry name" value="FtsX"/>
    <property type="match status" value="1"/>
</dbReference>
<evidence type="ECO:0000259" key="9">
    <source>
        <dbReference type="Pfam" id="PF02687"/>
    </source>
</evidence>
<dbReference type="InterPro" id="IPR003838">
    <property type="entry name" value="ABC3_permease_C"/>
</dbReference>
<evidence type="ECO:0000256" key="6">
    <source>
        <dbReference type="ARBA" id="ARBA00022989"/>
    </source>
</evidence>